<dbReference type="RefSeq" id="WP_121393140.1">
    <property type="nucleotide sequence ID" value="NZ_RCDD01000004.1"/>
</dbReference>
<protein>
    <recommendedName>
        <fullName evidence="3">AB hydrolase-1 domain-containing protein</fullName>
    </recommendedName>
</protein>
<gene>
    <name evidence="1" type="ORF">CLV68_4829</name>
</gene>
<dbReference type="PANTHER" id="PTHR42103:SF2">
    <property type="entry name" value="AB HYDROLASE-1 DOMAIN-CONTAINING PROTEIN"/>
    <property type="match status" value="1"/>
</dbReference>
<name>A0A421AZZ8_9PSEU</name>
<dbReference type="AlphaFoldDB" id="A0A421AZZ8"/>
<dbReference type="EMBL" id="RCDD01000004">
    <property type="protein sequence ID" value="RLK55344.1"/>
    <property type="molecule type" value="Genomic_DNA"/>
</dbReference>
<sequence>MTRIGPNTVLPARRTPVVLTAADGERLAGELALPAETDPTATVVLVHPNPTGGGSMDTHLIRKAAARLPALAGIATFRFNTRGTVSESGTSTGTHDDGGAERHDIDAALAFVAEAGLPEVWLAGWSFGTDLVLMHGLRPTVAGALLLAPTLRRSQPEHLAAWAGSGKPLRCLIPEFDDYVRPDAARTHFAAIPQAEVIPFPACKHLFVGHADPALDALVDLVAPHIPPPPPREW</sequence>
<reference evidence="1 2" key="1">
    <citation type="submission" date="2018-10" db="EMBL/GenBank/DDBJ databases">
        <title>Genomic Encyclopedia of Archaeal and Bacterial Type Strains, Phase II (KMG-II): from individual species to whole genera.</title>
        <authorList>
            <person name="Goeker M."/>
        </authorList>
    </citation>
    <scope>NUCLEOTIDE SEQUENCE [LARGE SCALE GENOMIC DNA]</scope>
    <source>
        <strain evidence="1 2">DSM 45657</strain>
    </source>
</reference>
<comment type="caution">
    <text evidence="1">The sequence shown here is derived from an EMBL/GenBank/DDBJ whole genome shotgun (WGS) entry which is preliminary data.</text>
</comment>
<organism evidence="1 2">
    <name type="scientific">Actinokineospora cianjurensis</name>
    <dbReference type="NCBI Taxonomy" id="585224"/>
    <lineage>
        <taxon>Bacteria</taxon>
        <taxon>Bacillati</taxon>
        <taxon>Actinomycetota</taxon>
        <taxon>Actinomycetes</taxon>
        <taxon>Pseudonocardiales</taxon>
        <taxon>Pseudonocardiaceae</taxon>
        <taxon>Actinokineospora</taxon>
    </lineage>
</organism>
<dbReference type="InterPro" id="IPR029058">
    <property type="entry name" value="AB_hydrolase_fold"/>
</dbReference>
<dbReference type="Gene3D" id="3.40.50.1820">
    <property type="entry name" value="alpha/beta hydrolase"/>
    <property type="match status" value="1"/>
</dbReference>
<accession>A0A421AZZ8</accession>
<evidence type="ECO:0000313" key="2">
    <source>
        <dbReference type="Proteomes" id="UP000282454"/>
    </source>
</evidence>
<evidence type="ECO:0000313" key="1">
    <source>
        <dbReference type="EMBL" id="RLK55344.1"/>
    </source>
</evidence>
<dbReference type="OrthoDB" id="4854783at2"/>
<dbReference type="SUPFAM" id="SSF53474">
    <property type="entry name" value="alpha/beta-Hydrolases"/>
    <property type="match status" value="1"/>
</dbReference>
<evidence type="ECO:0008006" key="3">
    <source>
        <dbReference type="Google" id="ProtNLM"/>
    </source>
</evidence>
<keyword evidence="2" id="KW-1185">Reference proteome</keyword>
<dbReference type="Proteomes" id="UP000282454">
    <property type="component" value="Unassembled WGS sequence"/>
</dbReference>
<proteinExistence type="predicted"/>
<dbReference type="PANTHER" id="PTHR42103">
    <property type="entry name" value="ALPHA/BETA-HYDROLASES SUPERFAMILY PROTEIN"/>
    <property type="match status" value="1"/>
</dbReference>